<dbReference type="Gene3D" id="1.10.4020.10">
    <property type="entry name" value="DNA breaking-rejoining enzymes"/>
    <property type="match status" value="1"/>
</dbReference>
<dbReference type="Proteomes" id="UP000314985">
    <property type="component" value="Chromosome 3"/>
</dbReference>
<comment type="function">
    <text evidence="1">May be involved in transcriptional regulation.</text>
</comment>
<dbReference type="Ensembl" id="ENSSSCT00030047648.1">
    <property type="protein sequence ID" value="ENSSSCP00030021468.1"/>
    <property type="gene ID" value="ENSSSCG00030034436.1"/>
</dbReference>
<dbReference type="Ensembl" id="ENSSSCT00025013031.1">
    <property type="protein sequence ID" value="ENSSSCP00025005116.1"/>
    <property type="gene ID" value="ENSSSCG00025009886.1"/>
</dbReference>
<evidence type="ECO:0000256" key="10">
    <source>
        <dbReference type="ARBA" id="ARBA00022843"/>
    </source>
</evidence>
<dbReference type="InterPro" id="IPR013087">
    <property type="entry name" value="Znf_C2H2_type"/>
</dbReference>
<dbReference type="PANTHER" id="PTHR23226">
    <property type="entry name" value="ZINC FINGER AND SCAN DOMAIN-CONTAINING"/>
    <property type="match status" value="1"/>
</dbReference>
<dbReference type="FunFam" id="1.10.4020.10:FF:000001">
    <property type="entry name" value="zinc finger protein 263 isoform X1"/>
    <property type="match status" value="1"/>
</dbReference>
<evidence type="ECO:0000259" key="18">
    <source>
        <dbReference type="PROSITE" id="PS50157"/>
    </source>
</evidence>
<keyword evidence="5" id="KW-0597">Phosphoprotein</keyword>
<sequence length="969" mass="110733">MAASLDPQIHASLEAEGCLIMKVEKEPEWASEPILEGSDGSECETFRKCFRQFCYDDVTGPHEAFSKLWELCCRWLKPEMRSKEQILELLVIEQFLTILPEKIQAWAQKQCPESGEEAVALVIHLEKENRRLRQQVSSPVHSEKQVPVGAAWEVADFEPEQVETQPRLMSQEEVERLHSGHQEPLNQKRELRPLPKNAQPSPWVPAPADDWNTMAQEVTATQLPVGSQRPGKDIHMARGFPYKKSVHQIPAHRDLCGDIRKESVGNMVSLGSTVTTSNKIPRVEQRKEPWTIGLHSSSKRNILRSSYVKEKPVPALQVPARNAGKTWREQQQWGLEDEKIAGVHWSYEETKTFLAILKESRFYETLQACPRNSQVYGAVAEWLRECGFLRTPEQCRTKFKSLQKSYRKVRNGHVLEPCAFFEDMDALLNPTAHASSTDKPKEILSLPRLKRISISAKERINLVEEEDAAEESDGDEMGVEFIRKSELHGAPVLFQNLSGVHWGYEETKTFLEILRETRFYEALQACHRKSKLYGAVAEQLRECGFLRTPEQCRTKFKSLQKSYRKVKNGHVLESCAFYKEMDALINSRVPAPPAGTPEEVPSPSFQEREDIEIEPQEPVGWEPEEASQEAVVEDSGSERMSEEEIVQEPEFLGPPGLLQSPHDFEIGSSFKEDATQVIYKDLEQHRALIEKAKRVVSQNADPGKHHKRECISGRQWENLQGIRQGKPMAQPRDLGKAVVHQRPFLGKRPYRLLRYGEGFGRSARLLCRMPHQKENPYKCSVCGKCFGRSRSLIRHQRIHTGEKPFKCLDCGKSFNDSSNFGAHQRIHTGEKPYRCGECGKCFSQSSSLIIHQRTHTGEKPYQCGECGKSFTNSSHFSAHRRVHTGENPYKCADCEKSFNNCTRFREHRRIHTGEKPYGCAQCGKRFSKSSVLAKHREVHTREKLLPHPPALYSPENPQKGKTDQFRTSF</sequence>
<dbReference type="Pfam" id="PF00096">
    <property type="entry name" value="zf-C2H2"/>
    <property type="match status" value="5"/>
</dbReference>
<feature type="compositionally biased region" description="Basic and acidic residues" evidence="17">
    <location>
        <begin position="173"/>
        <end position="193"/>
    </location>
</feature>
<feature type="domain" description="SCAN box" evidence="19">
    <location>
        <begin position="47"/>
        <end position="128"/>
    </location>
</feature>
<dbReference type="InterPro" id="IPR038269">
    <property type="entry name" value="SCAN_sf"/>
</dbReference>
<dbReference type="FunFam" id="3.30.160.60:FF:000365">
    <property type="entry name" value="zinc finger protein 197 isoform X1"/>
    <property type="match status" value="1"/>
</dbReference>
<feature type="domain" description="C2H2-type" evidence="18">
    <location>
        <begin position="777"/>
        <end position="804"/>
    </location>
</feature>
<keyword evidence="7" id="KW-0677">Repeat</keyword>
<dbReference type="FunFam" id="1.10.10.60:FF:000032">
    <property type="entry name" value="Zinc finger and SCAN domain-containing 20"/>
    <property type="match status" value="2"/>
</dbReference>
<dbReference type="GO" id="GO:0008270">
    <property type="term" value="F:zinc ion binding"/>
    <property type="evidence" value="ECO:0007669"/>
    <property type="project" value="UniProtKB-KW"/>
</dbReference>
<keyword evidence="9" id="KW-0862">Zinc</keyword>
<dbReference type="FunFam" id="3.30.160.60:FF:000355">
    <property type="entry name" value="zinc finger and SCAN domain-containing protein 20 isoform X1"/>
    <property type="match status" value="1"/>
</dbReference>
<dbReference type="AlphaFoldDB" id="A0A4X1UQY7"/>
<evidence type="ECO:0000313" key="20">
    <source>
        <dbReference type="Ensembl" id="ENSSSCP00025005116.1"/>
    </source>
</evidence>
<keyword evidence="13" id="KW-0804">Transcription</keyword>
<dbReference type="SUPFAM" id="SSF57667">
    <property type="entry name" value="beta-beta-alpha zinc fingers"/>
    <property type="match status" value="4"/>
</dbReference>
<evidence type="ECO:0000256" key="17">
    <source>
        <dbReference type="SAM" id="MobiDB-lite"/>
    </source>
</evidence>
<dbReference type="Pfam" id="PF02023">
    <property type="entry name" value="SCAN"/>
    <property type="match status" value="1"/>
</dbReference>
<feature type="domain" description="C2H2-type" evidence="18">
    <location>
        <begin position="805"/>
        <end position="832"/>
    </location>
</feature>
<proteinExistence type="inferred from homology"/>
<evidence type="ECO:0000256" key="16">
    <source>
        <dbReference type="PROSITE-ProRule" id="PRU00187"/>
    </source>
</evidence>
<feature type="domain" description="C2H2-type" evidence="18">
    <location>
        <begin position="889"/>
        <end position="916"/>
    </location>
</feature>
<dbReference type="Proteomes" id="UP000694722">
    <property type="component" value="Unplaced"/>
</dbReference>
<dbReference type="SMART" id="SM00431">
    <property type="entry name" value="SCAN"/>
    <property type="match status" value="1"/>
</dbReference>
<keyword evidence="8 15" id="KW-0863">Zinc-finger</keyword>
<reference evidence="21" key="2">
    <citation type="submission" date="2025-05" db="UniProtKB">
        <authorList>
            <consortium name="Ensembl"/>
        </authorList>
    </citation>
    <scope>IDENTIFICATION</scope>
</reference>
<dbReference type="Proteomes" id="UP000694727">
    <property type="component" value="Unplaced"/>
</dbReference>
<keyword evidence="10" id="KW-0832">Ubl conjugation</keyword>
<keyword evidence="14 16" id="KW-0539">Nucleus</keyword>
<feature type="region of interest" description="Disordered" evidence="17">
    <location>
        <begin position="161"/>
        <end position="202"/>
    </location>
</feature>
<dbReference type="PROSITE" id="PS50804">
    <property type="entry name" value="SCAN_BOX"/>
    <property type="match status" value="1"/>
</dbReference>
<dbReference type="Pfam" id="PF13837">
    <property type="entry name" value="Myb_DNA-bind_4"/>
    <property type="match status" value="2"/>
</dbReference>
<evidence type="ECO:0000256" key="9">
    <source>
        <dbReference type="ARBA" id="ARBA00022833"/>
    </source>
</evidence>
<dbReference type="FunFam" id="3.30.160.60:FF:000358">
    <property type="entry name" value="zinc finger protein 24"/>
    <property type="match status" value="1"/>
</dbReference>
<dbReference type="SMART" id="SM00717">
    <property type="entry name" value="SANT"/>
    <property type="match status" value="2"/>
</dbReference>
<dbReference type="PROSITE" id="PS50157">
    <property type="entry name" value="ZINC_FINGER_C2H2_2"/>
    <property type="match status" value="6"/>
</dbReference>
<dbReference type="InterPro" id="IPR044822">
    <property type="entry name" value="Myb_DNA-bind_4"/>
</dbReference>
<gene>
    <name evidence="20" type="primary">ZKSCAN2</name>
</gene>
<evidence type="ECO:0000256" key="7">
    <source>
        <dbReference type="ARBA" id="ARBA00022737"/>
    </source>
</evidence>
<dbReference type="InterPro" id="IPR001005">
    <property type="entry name" value="SANT/Myb"/>
</dbReference>
<protein>
    <submittedName>
        <fullName evidence="21">Zinc finger with KRAB and SCAN domains 2</fullName>
    </submittedName>
</protein>
<dbReference type="PANTHER" id="PTHR23226:SF416">
    <property type="entry name" value="FI01424P"/>
    <property type="match status" value="1"/>
</dbReference>
<evidence type="ECO:0000256" key="12">
    <source>
        <dbReference type="ARBA" id="ARBA00023125"/>
    </source>
</evidence>
<dbReference type="CDD" id="cd07936">
    <property type="entry name" value="SCAN"/>
    <property type="match status" value="1"/>
</dbReference>
<dbReference type="Ensembl" id="ENSSSCT00070037296.1">
    <property type="protein sequence ID" value="ENSSSCP00070031174.1"/>
    <property type="gene ID" value="ENSSSCG00070018903.1"/>
</dbReference>
<evidence type="ECO:0000256" key="5">
    <source>
        <dbReference type="ARBA" id="ARBA00022553"/>
    </source>
</evidence>
<comment type="similarity">
    <text evidence="3">Belongs to the krueppel C2H2-type zinc-finger protein family.</text>
</comment>
<keyword evidence="6" id="KW-0479">Metal-binding</keyword>
<evidence type="ECO:0000256" key="2">
    <source>
        <dbReference type="ARBA" id="ARBA00004123"/>
    </source>
</evidence>
<comment type="subcellular location">
    <subcellularLocation>
        <location evidence="2 16">Nucleus</location>
    </subcellularLocation>
</comment>
<evidence type="ECO:0000256" key="4">
    <source>
        <dbReference type="ARBA" id="ARBA00022499"/>
    </source>
</evidence>
<dbReference type="SUPFAM" id="SSF47353">
    <property type="entry name" value="Retrovirus capsid dimerization domain-like"/>
    <property type="match status" value="1"/>
</dbReference>
<evidence type="ECO:0000313" key="22">
    <source>
        <dbReference type="Proteomes" id="UP000314985"/>
    </source>
</evidence>
<keyword evidence="11" id="KW-0805">Transcription regulation</keyword>
<dbReference type="GO" id="GO:0003700">
    <property type="term" value="F:DNA-binding transcription factor activity"/>
    <property type="evidence" value="ECO:0007669"/>
    <property type="project" value="UniProtKB-ARBA"/>
</dbReference>
<evidence type="ECO:0000256" key="8">
    <source>
        <dbReference type="ARBA" id="ARBA00022771"/>
    </source>
</evidence>
<dbReference type="Gene3D" id="1.10.10.60">
    <property type="entry name" value="Homeodomain-like"/>
    <property type="match status" value="2"/>
</dbReference>
<feature type="domain" description="C2H2-type" evidence="18">
    <location>
        <begin position="833"/>
        <end position="860"/>
    </location>
</feature>
<feature type="region of interest" description="Disordered" evidence="17">
    <location>
        <begin position="615"/>
        <end position="638"/>
    </location>
</feature>
<dbReference type="Ensembl" id="ENSSSCT00040016843.1">
    <property type="protein sequence ID" value="ENSSSCP00040006796.1"/>
    <property type="gene ID" value="ENSSSCG00040012729.1"/>
</dbReference>
<keyword evidence="12" id="KW-0238">DNA-binding</keyword>
<feature type="domain" description="C2H2-type" evidence="18">
    <location>
        <begin position="917"/>
        <end position="944"/>
    </location>
</feature>
<evidence type="ECO:0000256" key="11">
    <source>
        <dbReference type="ARBA" id="ARBA00023015"/>
    </source>
</evidence>
<name>A0A4X1UQY7_PIG</name>
<evidence type="ECO:0000256" key="1">
    <source>
        <dbReference type="ARBA" id="ARBA00003767"/>
    </source>
</evidence>
<dbReference type="Proteomes" id="UP000694570">
    <property type="component" value="Unplaced"/>
</dbReference>
<feature type="domain" description="C2H2-type" evidence="18">
    <location>
        <begin position="861"/>
        <end position="888"/>
    </location>
</feature>
<evidence type="ECO:0000256" key="6">
    <source>
        <dbReference type="ARBA" id="ARBA00022723"/>
    </source>
</evidence>
<reference evidence="21 22" key="1">
    <citation type="submission" date="2017-08" db="EMBL/GenBank/DDBJ databases">
        <title>USMARCv1.0.</title>
        <authorList>
            <person name="Hannum G.I."/>
            <person name="Koren S."/>
            <person name="Schroeder S.G."/>
            <person name="Chin S.C."/>
            <person name="Nonneman D.J."/>
            <person name="Becker S.A."/>
            <person name="Rosen B.D."/>
            <person name="Bickhart D.M."/>
            <person name="Putnam N.H."/>
            <person name="Green R.E."/>
            <person name="Tuggle C.K."/>
            <person name="Liu H."/>
            <person name="Rohrer G.A."/>
            <person name="Warr A."/>
            <person name="Hall R."/>
            <person name="Kim K."/>
            <person name="Hume D.A."/>
            <person name="Talbot R."/>
            <person name="Chow W."/>
            <person name="Howe K."/>
            <person name="Schwartz A.S."/>
            <person name="Watson M."/>
            <person name="Archibald A.L."/>
            <person name="Phillippy A.M."/>
            <person name="Smith T.P.L."/>
        </authorList>
    </citation>
    <scope>NUCLEOTIDE SEQUENCE [LARGE SCALE GENOMIC DNA]</scope>
</reference>
<evidence type="ECO:0000259" key="19">
    <source>
        <dbReference type="PROSITE" id="PS50804"/>
    </source>
</evidence>
<dbReference type="GO" id="GO:0003677">
    <property type="term" value="F:DNA binding"/>
    <property type="evidence" value="ECO:0007669"/>
    <property type="project" value="UniProtKB-KW"/>
</dbReference>
<organism evidence="21 22">
    <name type="scientific">Sus scrofa</name>
    <name type="common">Pig</name>
    <dbReference type="NCBI Taxonomy" id="9823"/>
    <lineage>
        <taxon>Eukaryota</taxon>
        <taxon>Metazoa</taxon>
        <taxon>Chordata</taxon>
        <taxon>Craniata</taxon>
        <taxon>Vertebrata</taxon>
        <taxon>Euteleostomi</taxon>
        <taxon>Mammalia</taxon>
        <taxon>Eutheria</taxon>
        <taxon>Laurasiatheria</taxon>
        <taxon>Artiodactyla</taxon>
        <taxon>Suina</taxon>
        <taxon>Suidae</taxon>
        <taxon>Sus</taxon>
    </lineage>
</organism>
<dbReference type="FunFam" id="3.30.160.60:FF:002090">
    <property type="entry name" value="Zinc finger protein 473"/>
    <property type="match status" value="1"/>
</dbReference>
<feature type="region of interest" description="Disordered" evidence="17">
    <location>
        <begin position="940"/>
        <end position="969"/>
    </location>
</feature>
<dbReference type="SMART" id="SM00355">
    <property type="entry name" value="ZnF_C2H2"/>
    <property type="match status" value="6"/>
</dbReference>
<evidence type="ECO:0000256" key="15">
    <source>
        <dbReference type="PROSITE-ProRule" id="PRU00042"/>
    </source>
</evidence>
<accession>A0A4X1UQY7</accession>
<dbReference type="GO" id="GO:0005634">
    <property type="term" value="C:nucleus"/>
    <property type="evidence" value="ECO:0007669"/>
    <property type="project" value="UniProtKB-SubCell"/>
</dbReference>
<evidence type="ECO:0000256" key="14">
    <source>
        <dbReference type="ARBA" id="ARBA00023242"/>
    </source>
</evidence>
<keyword evidence="4" id="KW-1017">Isopeptide bond</keyword>
<dbReference type="Ensembl" id="ENSSSCT00055057219.1">
    <property type="protein sequence ID" value="ENSSSCP00055045777.1"/>
    <property type="gene ID" value="ENSSSCG00055028848.1"/>
</dbReference>
<dbReference type="Proteomes" id="UP000694728">
    <property type="component" value="Unplaced"/>
</dbReference>
<dbReference type="Ensembl" id="ENSSSCT00045067368.1">
    <property type="protein sequence ID" value="ENSSSCP00045047854.1"/>
    <property type="gene ID" value="ENSSSCG00045038795.1"/>
</dbReference>
<dbReference type="Proteomes" id="UP000694724">
    <property type="component" value="Unplaced"/>
</dbReference>
<evidence type="ECO:0000256" key="3">
    <source>
        <dbReference type="ARBA" id="ARBA00006991"/>
    </source>
</evidence>
<dbReference type="PROSITE" id="PS00028">
    <property type="entry name" value="ZINC_FINGER_C2H2_1"/>
    <property type="match status" value="6"/>
</dbReference>
<dbReference type="Gene3D" id="3.30.160.60">
    <property type="entry name" value="Classic Zinc Finger"/>
    <property type="match status" value="6"/>
</dbReference>
<dbReference type="FunFam" id="3.30.160.60:FF:000258">
    <property type="entry name" value="zinc finger and SCAN domain-containing protein 29 isoform X2"/>
    <property type="match status" value="1"/>
</dbReference>
<dbReference type="InterPro" id="IPR003309">
    <property type="entry name" value="SCAN_dom"/>
</dbReference>
<feature type="compositionally biased region" description="Basic and acidic residues" evidence="17">
    <location>
        <begin position="958"/>
        <end position="969"/>
    </location>
</feature>
<dbReference type="FunFam" id="3.30.160.60:FF:000557">
    <property type="entry name" value="zinc finger and SCAN domain-containing protein 29"/>
    <property type="match status" value="1"/>
</dbReference>
<dbReference type="InterPro" id="IPR036236">
    <property type="entry name" value="Znf_C2H2_sf"/>
</dbReference>
<evidence type="ECO:0000256" key="13">
    <source>
        <dbReference type="ARBA" id="ARBA00023163"/>
    </source>
</evidence>
<evidence type="ECO:0000313" key="21">
    <source>
        <dbReference type="Ensembl" id="ENSSSCP00070031174.1"/>
    </source>
</evidence>